<feature type="non-terminal residue" evidence="2">
    <location>
        <position position="177"/>
    </location>
</feature>
<evidence type="ECO:0000313" key="3">
    <source>
        <dbReference type="Proteomes" id="UP000292052"/>
    </source>
</evidence>
<accession>A0A482VF32</accession>
<gene>
    <name evidence="2" type="ORF">BDFB_002280</name>
</gene>
<dbReference type="STRING" id="1661398.A0A482VF32"/>
<dbReference type="OrthoDB" id="2019917at2759"/>
<feature type="domain" description="Rab3GAP regulatory subunit C-terminal" evidence="1">
    <location>
        <begin position="1"/>
        <end position="169"/>
    </location>
</feature>
<comment type="caution">
    <text evidence="2">The sequence shown here is derived from an EMBL/GenBank/DDBJ whole genome shotgun (WGS) entry which is preliminary data.</text>
</comment>
<name>A0A482VF32_ASBVE</name>
<dbReference type="EMBL" id="QDEB01106107">
    <property type="protein sequence ID" value="RZC00555.1"/>
    <property type="molecule type" value="Genomic_DNA"/>
</dbReference>
<proteinExistence type="predicted"/>
<dbReference type="InterPro" id="IPR029257">
    <property type="entry name" value="RAB3GAP2_C"/>
</dbReference>
<keyword evidence="3" id="KW-1185">Reference proteome</keyword>
<reference evidence="2 3" key="1">
    <citation type="submission" date="2017-03" db="EMBL/GenBank/DDBJ databases">
        <title>Genome of the blue death feigning beetle - Asbolus verrucosus.</title>
        <authorList>
            <person name="Rider S.D."/>
        </authorList>
    </citation>
    <scope>NUCLEOTIDE SEQUENCE [LARGE SCALE GENOMIC DNA]</scope>
    <source>
        <strain evidence="2">Butters</strain>
        <tissue evidence="2">Head and leg muscle</tissue>
    </source>
</reference>
<dbReference type="Proteomes" id="UP000292052">
    <property type="component" value="Unassembled WGS sequence"/>
</dbReference>
<sequence>MITAFSIKHSKPLNNLFESYMIGLFFVDFQTKAQINWNYTDSKVQSSRTQFLFKVISASLESVTVNENNIYAGDHIRWMSKCLDLGRLWNLDLDVLRRYEIVQIYTNGFDTFGDELFRCIEERSKLGPELLAIAGKRLSQFLTTSPNLCQNVVALSTVVTRYMDQLNGDWCAPSTLE</sequence>
<dbReference type="AlphaFoldDB" id="A0A482VF32"/>
<protein>
    <submittedName>
        <fullName evidence="2">RAB3GAP2 C domain containing protein</fullName>
    </submittedName>
</protein>
<organism evidence="2 3">
    <name type="scientific">Asbolus verrucosus</name>
    <name type="common">Desert ironclad beetle</name>
    <dbReference type="NCBI Taxonomy" id="1661398"/>
    <lineage>
        <taxon>Eukaryota</taxon>
        <taxon>Metazoa</taxon>
        <taxon>Ecdysozoa</taxon>
        <taxon>Arthropoda</taxon>
        <taxon>Hexapoda</taxon>
        <taxon>Insecta</taxon>
        <taxon>Pterygota</taxon>
        <taxon>Neoptera</taxon>
        <taxon>Endopterygota</taxon>
        <taxon>Coleoptera</taxon>
        <taxon>Polyphaga</taxon>
        <taxon>Cucujiformia</taxon>
        <taxon>Tenebrionidae</taxon>
        <taxon>Pimeliinae</taxon>
        <taxon>Asbolus</taxon>
    </lineage>
</organism>
<dbReference type="Pfam" id="PF14656">
    <property type="entry name" value="RAB3GAP2_C"/>
    <property type="match status" value="1"/>
</dbReference>
<evidence type="ECO:0000259" key="1">
    <source>
        <dbReference type="Pfam" id="PF14656"/>
    </source>
</evidence>
<evidence type="ECO:0000313" key="2">
    <source>
        <dbReference type="EMBL" id="RZC00555.1"/>
    </source>
</evidence>